<comment type="catalytic activity">
    <reaction evidence="12">
        <text>n isopentenyl diphosphate + (2E,6E)-farnesyl diphosphate = a di-trans,poly-cis-polyprenyl diphosphate + n diphosphate</text>
        <dbReference type="Rhea" id="RHEA:53008"/>
        <dbReference type="Rhea" id="RHEA-COMP:19494"/>
        <dbReference type="ChEBI" id="CHEBI:33019"/>
        <dbReference type="ChEBI" id="CHEBI:128769"/>
        <dbReference type="ChEBI" id="CHEBI:136960"/>
        <dbReference type="ChEBI" id="CHEBI:175763"/>
        <dbReference type="EC" id="2.5.1.87"/>
    </reaction>
</comment>
<evidence type="ECO:0000256" key="6">
    <source>
        <dbReference type="ARBA" id="ARBA00022679"/>
    </source>
</evidence>
<reference evidence="14 15" key="1">
    <citation type="submission" date="2024-01" db="EMBL/GenBank/DDBJ databases">
        <authorList>
            <consortium name="Genoscope - CEA"/>
            <person name="William W."/>
        </authorList>
    </citation>
    <scope>NUCLEOTIDE SEQUENCE [LARGE SCALE GENOMIC DNA]</scope>
    <source>
        <strain evidence="14 15">29B2s-10</strain>
    </source>
</reference>
<keyword evidence="11 13" id="KW-0472">Membrane</keyword>
<dbReference type="InterPro" id="IPR038887">
    <property type="entry name" value="Nus1/NgBR"/>
</dbReference>
<dbReference type="PANTHER" id="PTHR21528:SF0">
    <property type="entry name" value="DEHYDRODOLICHYL DIPHOSPHATE SYNTHASE COMPLEX SUBUNIT NUS1"/>
    <property type="match status" value="1"/>
</dbReference>
<dbReference type="PANTHER" id="PTHR21528">
    <property type="entry name" value="DEHYDRODOLICHYL DIPHOSPHATE SYNTHASE COMPLEX SUBUNIT NUS1"/>
    <property type="match status" value="1"/>
</dbReference>
<accession>A0ABP0EBC1</accession>
<comment type="subcellular location">
    <subcellularLocation>
        <location evidence="2">Endoplasmic reticulum membrane</location>
    </subcellularLocation>
</comment>
<comment type="pathway">
    <text evidence="3">Protein modification; protein glycosylation.</text>
</comment>
<dbReference type="EMBL" id="OZ004254">
    <property type="protein sequence ID" value="CAK7897562.1"/>
    <property type="molecule type" value="Genomic_DNA"/>
</dbReference>
<evidence type="ECO:0000256" key="8">
    <source>
        <dbReference type="ARBA" id="ARBA00022824"/>
    </source>
</evidence>
<evidence type="ECO:0000256" key="13">
    <source>
        <dbReference type="SAM" id="Phobius"/>
    </source>
</evidence>
<evidence type="ECO:0000256" key="4">
    <source>
        <dbReference type="ARBA" id="ARBA00005432"/>
    </source>
</evidence>
<evidence type="ECO:0000256" key="3">
    <source>
        <dbReference type="ARBA" id="ARBA00004922"/>
    </source>
</evidence>
<evidence type="ECO:0000256" key="5">
    <source>
        <dbReference type="ARBA" id="ARBA00012596"/>
    </source>
</evidence>
<keyword evidence="8" id="KW-0256">Endoplasmic reticulum</keyword>
<evidence type="ECO:0000256" key="9">
    <source>
        <dbReference type="ARBA" id="ARBA00022842"/>
    </source>
</evidence>
<keyword evidence="7 13" id="KW-0812">Transmembrane</keyword>
<comment type="cofactor">
    <cofactor evidence="1">
        <name>Mg(2+)</name>
        <dbReference type="ChEBI" id="CHEBI:18420"/>
    </cofactor>
</comment>
<keyword evidence="9" id="KW-0460">Magnesium</keyword>
<keyword evidence="15" id="KW-1185">Reference proteome</keyword>
<evidence type="ECO:0000256" key="1">
    <source>
        <dbReference type="ARBA" id="ARBA00001946"/>
    </source>
</evidence>
<dbReference type="Gene3D" id="3.40.1180.10">
    <property type="entry name" value="Decaprenyl diphosphate synthase-like"/>
    <property type="match status" value="1"/>
</dbReference>
<evidence type="ECO:0000313" key="14">
    <source>
        <dbReference type="EMBL" id="CAK7897562.1"/>
    </source>
</evidence>
<keyword evidence="6" id="KW-0808">Transferase</keyword>
<evidence type="ECO:0000256" key="7">
    <source>
        <dbReference type="ARBA" id="ARBA00022692"/>
    </source>
</evidence>
<organism evidence="14 15">
    <name type="scientific">[Candida] anglica</name>
    <dbReference type="NCBI Taxonomy" id="148631"/>
    <lineage>
        <taxon>Eukaryota</taxon>
        <taxon>Fungi</taxon>
        <taxon>Dikarya</taxon>
        <taxon>Ascomycota</taxon>
        <taxon>Saccharomycotina</taxon>
        <taxon>Pichiomycetes</taxon>
        <taxon>Debaryomycetaceae</taxon>
        <taxon>Kurtzmaniella</taxon>
    </lineage>
</organism>
<dbReference type="Proteomes" id="UP001497600">
    <property type="component" value="Chromosome B"/>
</dbReference>
<feature type="transmembrane region" description="Helical" evidence="13">
    <location>
        <begin position="51"/>
        <end position="70"/>
    </location>
</feature>
<protein>
    <recommendedName>
        <fullName evidence="5">ditrans,polycis-polyprenyl diphosphate synthase [(2E,6E)-farnesyldiphosphate specific]</fullName>
        <ecNumber evidence="5">2.5.1.87</ecNumber>
    </recommendedName>
</protein>
<dbReference type="InterPro" id="IPR036424">
    <property type="entry name" value="UPP_synth-like_sf"/>
</dbReference>
<comment type="similarity">
    <text evidence="4">Belongs to the UPP synthase family.</text>
</comment>
<evidence type="ECO:0000256" key="10">
    <source>
        <dbReference type="ARBA" id="ARBA00022989"/>
    </source>
</evidence>
<evidence type="ECO:0000256" key="12">
    <source>
        <dbReference type="ARBA" id="ARBA00047353"/>
    </source>
</evidence>
<evidence type="ECO:0000256" key="11">
    <source>
        <dbReference type="ARBA" id="ARBA00023136"/>
    </source>
</evidence>
<keyword evidence="10 13" id="KW-1133">Transmembrane helix</keyword>
<gene>
    <name evidence="14" type="primary">NUS1</name>
    <name evidence="14" type="ORF">CAAN4_B10352</name>
</gene>
<dbReference type="SUPFAM" id="SSF64005">
    <property type="entry name" value="Undecaprenyl diphosphate synthase"/>
    <property type="match status" value="1"/>
</dbReference>
<dbReference type="EC" id="2.5.1.87" evidence="5"/>
<sequence length="322" mass="36657">MESLSLNGDKSHAPGNSIRHRNILVVVFDLVRSFVMTSPDNKKSTSPIDELLYYVNRAILLTIFFFLAVYKNVQFIYRRVVSRMSTLAYYPSKTPQLIREDVSSLPKIPKRLSCILDLRDDEDENGGIDGLINDISELAAWSISAGIPQLSIYEYSGDIAHYLPTLRHYISKNLAVYFGTDTTPSFSIRVPHDNAILYSTNFSSQEIIEPERVDLHISLLSRADGKPTIVELTKTMSELALNMELSVDDITTELIEEELNTLVGYEPDLLLSFGPSLDLQDYPPWHIRLSEIYWEPDNMYVNYAVFLRSLQKYANCKVNVGK</sequence>
<evidence type="ECO:0000313" key="15">
    <source>
        <dbReference type="Proteomes" id="UP001497600"/>
    </source>
</evidence>
<proteinExistence type="inferred from homology"/>
<evidence type="ECO:0000256" key="2">
    <source>
        <dbReference type="ARBA" id="ARBA00004586"/>
    </source>
</evidence>
<name>A0ABP0EBC1_9ASCO</name>